<dbReference type="Gene3D" id="3.40.1530.20">
    <property type="entry name" value="Protein of unknown function (DUF1491)"/>
    <property type="match status" value="1"/>
</dbReference>
<evidence type="ECO:0008006" key="3">
    <source>
        <dbReference type="Google" id="ProtNLM"/>
    </source>
</evidence>
<proteinExistence type="predicted"/>
<accession>A0A142VXM1</accession>
<dbReference type="RefSeq" id="WP_062901395.1">
    <property type="nucleotide sequence ID" value="NZ_CP013342.1"/>
</dbReference>
<protein>
    <recommendedName>
        <fullName evidence="3">DUF1491 family protein</fullName>
    </recommendedName>
</protein>
<gene>
    <name evidence="1" type="ORF">AOA14_07990</name>
</gene>
<dbReference type="EMBL" id="CP013342">
    <property type="protein sequence ID" value="AMU94546.1"/>
    <property type="molecule type" value="Genomic_DNA"/>
</dbReference>
<sequence length="112" mass="12263">MTRFTSRFLVDLLIRETEAAGGFAAVLAAGDDHSGSILVQCSDRGVAGPLLERRFAMTGNYIWEAVGPDPASDGEERANYQDRRRKADPDLWIVELDIADAPRLVAEWGALT</sequence>
<dbReference type="Proteomes" id="UP000076234">
    <property type="component" value="Chromosome"/>
</dbReference>
<reference evidence="1 2" key="2">
    <citation type="journal article" date="2016" name="Genome Announc.">
        <title>Complete Genome Sequence of Sphingopyxis terrae Strain 203-1 (NBRC 111660), a Polyethylene Glycol Degrader.</title>
        <authorList>
            <person name="Ohtsubo Y."/>
            <person name="Nonoyama S."/>
            <person name="Nagata Y."/>
            <person name="Numata M."/>
            <person name="Tsuchikane K."/>
            <person name="Hosoyama A."/>
            <person name="Yamazoe A."/>
            <person name="Tsuda M."/>
            <person name="Fujita N."/>
            <person name="Kawai F."/>
        </authorList>
    </citation>
    <scope>NUCLEOTIDE SEQUENCE [LARGE SCALE GENOMIC DNA]</scope>
    <source>
        <strain evidence="1 2">203-1</strain>
    </source>
</reference>
<name>A0A142VXM1_9SPHN</name>
<evidence type="ECO:0000313" key="1">
    <source>
        <dbReference type="EMBL" id="AMU94546.1"/>
    </source>
</evidence>
<dbReference type="STRING" id="1219058.AOA14_07990"/>
<dbReference type="KEGG" id="ster:AOA14_07990"/>
<dbReference type="AlphaFoldDB" id="A0A142VXM1"/>
<organism evidence="1 2">
    <name type="scientific">Sphingopyxis terrae subsp. terrae NBRC 15098</name>
    <dbReference type="NCBI Taxonomy" id="1219058"/>
    <lineage>
        <taxon>Bacteria</taxon>
        <taxon>Pseudomonadati</taxon>
        <taxon>Pseudomonadota</taxon>
        <taxon>Alphaproteobacteria</taxon>
        <taxon>Sphingomonadales</taxon>
        <taxon>Sphingomonadaceae</taxon>
        <taxon>Sphingopyxis</taxon>
    </lineage>
</organism>
<dbReference type="InterPro" id="IPR009964">
    <property type="entry name" value="DUF1491"/>
</dbReference>
<reference evidence="2" key="1">
    <citation type="submission" date="2015-11" db="EMBL/GenBank/DDBJ databases">
        <title>Complete genome sequence of a polyethylene glycol-degrading strain Sphingopyxis terrae strain 203-1 (NBRC 15098).</title>
        <authorList>
            <person name="Yoshiyuki O."/>
            <person name="Shouta N."/>
            <person name="Nagata Y."/>
            <person name="Numata M."/>
            <person name="Tsuchikane K."/>
            <person name="Hosoyama A."/>
            <person name="Yamazoe A."/>
            <person name="Tsuda M."/>
            <person name="Fujita N."/>
            <person name="Kawai F."/>
        </authorList>
    </citation>
    <scope>NUCLEOTIDE SEQUENCE [LARGE SCALE GENOMIC DNA]</scope>
    <source>
        <strain evidence="2">203-1</strain>
    </source>
</reference>
<evidence type="ECO:0000313" key="2">
    <source>
        <dbReference type="Proteomes" id="UP000076234"/>
    </source>
</evidence>
<dbReference type="Pfam" id="PF07372">
    <property type="entry name" value="DUF1491"/>
    <property type="match status" value="1"/>
</dbReference>